<evidence type="ECO:0008006" key="3">
    <source>
        <dbReference type="Google" id="ProtNLM"/>
    </source>
</evidence>
<name>A0A1N6YV47_9FLAO</name>
<gene>
    <name evidence="1" type="ORF">SAMN05421797_107154</name>
</gene>
<dbReference type="STRING" id="228959.SAMN05421797_107154"/>
<organism evidence="1 2">
    <name type="scientific">Maribacter ulvicola</name>
    <dbReference type="NCBI Taxonomy" id="228959"/>
    <lineage>
        <taxon>Bacteria</taxon>
        <taxon>Pseudomonadati</taxon>
        <taxon>Bacteroidota</taxon>
        <taxon>Flavobacteriia</taxon>
        <taxon>Flavobacteriales</taxon>
        <taxon>Flavobacteriaceae</taxon>
        <taxon>Maribacter</taxon>
    </lineage>
</organism>
<dbReference type="Proteomes" id="UP000186953">
    <property type="component" value="Unassembled WGS sequence"/>
</dbReference>
<dbReference type="EMBL" id="FTMA01000007">
    <property type="protein sequence ID" value="SIR18309.1"/>
    <property type="molecule type" value="Genomic_DNA"/>
</dbReference>
<sequence length="78" mass="9311">MRANGLFVRKKRKCIPTTNAKHNYPIAPNLLSKEFDVEKENQVKVSVITYIDTKQYWVYLTVVIVLFHPKNNWLVYER</sequence>
<accession>A0A1N6YV47</accession>
<protein>
    <recommendedName>
        <fullName evidence="3">Transposase</fullName>
    </recommendedName>
</protein>
<reference evidence="2" key="1">
    <citation type="submission" date="2017-01" db="EMBL/GenBank/DDBJ databases">
        <authorList>
            <person name="Varghese N."/>
            <person name="Submissions S."/>
        </authorList>
    </citation>
    <scope>NUCLEOTIDE SEQUENCE [LARGE SCALE GENOMIC DNA]</scope>
    <source>
        <strain evidence="2">DSM 15366</strain>
    </source>
</reference>
<dbReference type="PANTHER" id="PTHR46889:SF4">
    <property type="entry name" value="TRANSPOSASE INSO FOR INSERTION SEQUENCE ELEMENT IS911B-RELATED"/>
    <property type="match status" value="1"/>
</dbReference>
<dbReference type="AlphaFoldDB" id="A0A1N6YV47"/>
<dbReference type="InterPro" id="IPR050900">
    <property type="entry name" value="Transposase_IS3/IS150/IS904"/>
</dbReference>
<proteinExistence type="predicted"/>
<dbReference type="PANTHER" id="PTHR46889">
    <property type="entry name" value="TRANSPOSASE INSF FOR INSERTION SEQUENCE IS3B-RELATED"/>
    <property type="match status" value="1"/>
</dbReference>
<evidence type="ECO:0000313" key="1">
    <source>
        <dbReference type="EMBL" id="SIR18309.1"/>
    </source>
</evidence>
<evidence type="ECO:0000313" key="2">
    <source>
        <dbReference type="Proteomes" id="UP000186953"/>
    </source>
</evidence>
<keyword evidence="2" id="KW-1185">Reference proteome</keyword>